<evidence type="ECO:0000256" key="3">
    <source>
        <dbReference type="ARBA" id="ARBA00051915"/>
    </source>
</evidence>
<dbReference type="AlphaFoldDB" id="A0AA86GJJ5"/>
<dbReference type="RefSeq" id="WP_067181285.1">
    <property type="nucleotide sequence ID" value="NZ_CP012199.1"/>
</dbReference>
<organism evidence="8 9">
    <name type="scientific">Sphingopyxis granuli</name>
    <dbReference type="NCBI Taxonomy" id="267128"/>
    <lineage>
        <taxon>Bacteria</taxon>
        <taxon>Pseudomonadati</taxon>
        <taxon>Pseudomonadota</taxon>
        <taxon>Alphaproteobacteria</taxon>
        <taxon>Sphingomonadales</taxon>
        <taxon>Sphingomonadaceae</taxon>
        <taxon>Sphingopyxis</taxon>
    </lineage>
</organism>
<protein>
    <recommendedName>
        <fullName evidence="5">3-methylmercaptopropionyl-CoA ligase</fullName>
        <ecNumber evidence="4">6.2.1.44</ecNumber>
    </recommendedName>
</protein>
<dbReference type="PANTHER" id="PTHR43767">
    <property type="entry name" value="LONG-CHAIN-FATTY-ACID--COA LIGASE"/>
    <property type="match status" value="1"/>
</dbReference>
<reference evidence="8 9" key="1">
    <citation type="journal article" date="2016" name="BMC Genomics">
        <title>Genomic analysis of the nitrate-respiring Sphingopyxis granuli (formerly Sphingomonas macrogoltabida) strain TFA.</title>
        <authorList>
            <person name="Garcia-Romero I."/>
            <person name="Perez-Pulido A.J."/>
            <person name="Gonzalez-Flores Y.E."/>
            <person name="Reyes-Ramirez F."/>
            <person name="Santero E."/>
            <person name="Floriano B."/>
        </authorList>
    </citation>
    <scope>NUCLEOTIDE SEQUENCE [LARGE SCALE GENOMIC DNA]</scope>
    <source>
        <strain evidence="8 9">TFA</strain>
    </source>
</reference>
<proteinExistence type="inferred from homology"/>
<dbReference type="Pfam" id="PF00501">
    <property type="entry name" value="AMP-binding"/>
    <property type="match status" value="1"/>
</dbReference>
<evidence type="ECO:0000256" key="5">
    <source>
        <dbReference type="ARBA" id="ARBA00067668"/>
    </source>
</evidence>
<evidence type="ECO:0000313" key="8">
    <source>
        <dbReference type="EMBL" id="AMG73445.1"/>
    </source>
</evidence>
<name>A0AA86GJJ5_9SPHN</name>
<feature type="domain" description="AMP-binding enzyme C-terminal" evidence="7">
    <location>
        <begin position="429"/>
        <end position="504"/>
    </location>
</feature>
<keyword evidence="9" id="KW-1185">Reference proteome</keyword>
<dbReference type="Proteomes" id="UP000058599">
    <property type="component" value="Chromosome"/>
</dbReference>
<dbReference type="EMBL" id="CP012199">
    <property type="protein sequence ID" value="AMG73445.1"/>
    <property type="molecule type" value="Genomic_DNA"/>
</dbReference>
<evidence type="ECO:0000313" key="9">
    <source>
        <dbReference type="Proteomes" id="UP000058599"/>
    </source>
</evidence>
<accession>A0AA86GJJ5</accession>
<dbReference type="SUPFAM" id="SSF56801">
    <property type="entry name" value="Acetyl-CoA synthetase-like"/>
    <property type="match status" value="1"/>
</dbReference>
<evidence type="ECO:0000256" key="2">
    <source>
        <dbReference type="ARBA" id="ARBA00022598"/>
    </source>
</evidence>
<dbReference type="InterPro" id="IPR025110">
    <property type="entry name" value="AMP-bd_C"/>
</dbReference>
<sequence>MTGSVEDGGGSVAAVRAAVTGCADRPAIITRHAELDWSGTLESAARIAGALRSLGVGRGDRVAILAANDGLYVQLYLAIPWIGAVLTPLNCRWSVAENAFALADCRPSLMIVGEGFEQAAQDAIARSGLALPVVSSGALRPEWVPASEFSGHAPVPPEQVDGDAPWGIFYTGGTTGRAKGVMLSGANVAGNSQTVRTLGVFPDGCRALIAAPLFHLAGASALMSTMLAGGAAVVAPGFHPAETPRLIADNGVTDAFLVPAMIRMVLDDPGFDPGLLSGVQRILYGASPMSEALLDRITAAAPHAQFYQAYGMTETSAAATLLTPDMHRDENRRAGKHRSAGRAIPGTEVRVADPAGRPVAVGEVGEILVRGPGVMLGYWEQPETTAAALANGWMHTGDGGYLDEDGLLFVVDRMKDMIVSGGENVYSAEVEAVLDSHPAIAQCTVIAVPDARWGERVHAVVVFHPDTDTGEEELVAYCRDHIAAYKCPKSFEFVPVLPLSAAGKVLKAELRARHWTGQSSNVS</sequence>
<dbReference type="GO" id="GO:0016878">
    <property type="term" value="F:acid-thiol ligase activity"/>
    <property type="evidence" value="ECO:0007669"/>
    <property type="project" value="UniProtKB-ARBA"/>
</dbReference>
<dbReference type="FunFam" id="3.30.300.30:FF:000008">
    <property type="entry name" value="2,3-dihydroxybenzoate-AMP ligase"/>
    <property type="match status" value="1"/>
</dbReference>
<evidence type="ECO:0000259" key="7">
    <source>
        <dbReference type="Pfam" id="PF13193"/>
    </source>
</evidence>
<gene>
    <name evidence="8" type="primary">fcs3.1</name>
    <name evidence="8" type="ORF">SGRAN_1052</name>
</gene>
<dbReference type="Gene3D" id="3.30.300.30">
    <property type="match status" value="1"/>
</dbReference>
<evidence type="ECO:0000259" key="6">
    <source>
        <dbReference type="Pfam" id="PF00501"/>
    </source>
</evidence>
<dbReference type="KEGG" id="sgi:SGRAN_1052"/>
<feature type="domain" description="AMP-dependent synthetase/ligase" evidence="6">
    <location>
        <begin position="18"/>
        <end position="379"/>
    </location>
</feature>
<keyword evidence="2 8" id="KW-0436">Ligase</keyword>
<dbReference type="EC" id="6.2.1.44" evidence="4"/>
<dbReference type="InterPro" id="IPR020845">
    <property type="entry name" value="AMP-binding_CS"/>
</dbReference>
<dbReference type="InterPro" id="IPR050237">
    <property type="entry name" value="ATP-dep_AMP-bd_enzyme"/>
</dbReference>
<evidence type="ECO:0000256" key="1">
    <source>
        <dbReference type="ARBA" id="ARBA00006432"/>
    </source>
</evidence>
<dbReference type="PANTHER" id="PTHR43767:SF1">
    <property type="entry name" value="NONRIBOSOMAL PEPTIDE SYNTHASE PES1 (EUROFUNG)-RELATED"/>
    <property type="match status" value="1"/>
</dbReference>
<evidence type="ECO:0000256" key="4">
    <source>
        <dbReference type="ARBA" id="ARBA00066616"/>
    </source>
</evidence>
<comment type="similarity">
    <text evidence="1">Belongs to the ATP-dependent AMP-binding enzyme family.</text>
</comment>
<dbReference type="Pfam" id="PF13193">
    <property type="entry name" value="AMP-binding_C"/>
    <property type="match status" value="1"/>
</dbReference>
<dbReference type="Gene3D" id="3.40.50.12780">
    <property type="entry name" value="N-terminal domain of ligase-like"/>
    <property type="match status" value="1"/>
</dbReference>
<dbReference type="InterPro" id="IPR042099">
    <property type="entry name" value="ANL_N_sf"/>
</dbReference>
<dbReference type="PROSITE" id="PS00455">
    <property type="entry name" value="AMP_BINDING"/>
    <property type="match status" value="1"/>
</dbReference>
<comment type="catalytic activity">
    <reaction evidence="3">
        <text>3-(methylsulfanyl)propanoate + ATP + CoA = 3-(methylsulfanyl)propanoyl-CoA + AMP + diphosphate</text>
        <dbReference type="Rhea" id="RHEA:43052"/>
        <dbReference type="ChEBI" id="CHEBI:30616"/>
        <dbReference type="ChEBI" id="CHEBI:33019"/>
        <dbReference type="ChEBI" id="CHEBI:49016"/>
        <dbReference type="ChEBI" id="CHEBI:57287"/>
        <dbReference type="ChEBI" id="CHEBI:82815"/>
        <dbReference type="ChEBI" id="CHEBI:456215"/>
        <dbReference type="EC" id="6.2.1.44"/>
    </reaction>
    <physiologicalReaction direction="left-to-right" evidence="3">
        <dbReference type="Rhea" id="RHEA:43053"/>
    </physiologicalReaction>
</comment>
<dbReference type="InterPro" id="IPR000873">
    <property type="entry name" value="AMP-dep_synth/lig_dom"/>
</dbReference>
<dbReference type="InterPro" id="IPR045851">
    <property type="entry name" value="AMP-bd_C_sf"/>
</dbReference>